<dbReference type="EMBL" id="JBHSMH010000049">
    <property type="protein sequence ID" value="MFC5470015.1"/>
    <property type="molecule type" value="Genomic_DNA"/>
</dbReference>
<feature type="domain" description="Protein-PII uridylyltransferase N-terminal" evidence="1">
    <location>
        <begin position="40"/>
        <end position="169"/>
    </location>
</feature>
<reference evidence="4" key="1">
    <citation type="journal article" date="2019" name="Int. J. Syst. Evol. Microbiol.">
        <title>The Global Catalogue of Microorganisms (GCM) 10K type strain sequencing project: providing services to taxonomists for standard genome sequencing and annotation.</title>
        <authorList>
            <consortium name="The Broad Institute Genomics Platform"/>
            <consortium name="The Broad Institute Genome Sequencing Center for Infectious Disease"/>
            <person name="Wu L."/>
            <person name="Ma J."/>
        </authorList>
    </citation>
    <scope>NUCLEOTIDE SEQUENCE [LARGE SCALE GENOMIC DNA]</scope>
    <source>
        <strain evidence="4">CCUG 57113</strain>
    </source>
</reference>
<accession>A0ABW0LVW4</accession>
<evidence type="ECO:0000313" key="3">
    <source>
        <dbReference type="EMBL" id="MFC5470015.1"/>
    </source>
</evidence>
<dbReference type="Pfam" id="PF03445">
    <property type="entry name" value="DUF294"/>
    <property type="match status" value="1"/>
</dbReference>
<organism evidence="3 4">
    <name type="scientific">Cohnella suwonensis</name>
    <dbReference type="NCBI Taxonomy" id="696072"/>
    <lineage>
        <taxon>Bacteria</taxon>
        <taxon>Bacillati</taxon>
        <taxon>Bacillota</taxon>
        <taxon>Bacilli</taxon>
        <taxon>Bacillales</taxon>
        <taxon>Paenibacillaceae</taxon>
        <taxon>Cohnella</taxon>
    </lineage>
</organism>
<evidence type="ECO:0000313" key="4">
    <source>
        <dbReference type="Proteomes" id="UP001596105"/>
    </source>
</evidence>
<name>A0ABW0LVW4_9BACL</name>
<protein>
    <submittedName>
        <fullName evidence="3">DUF294 nucleotidyltransferase-like domain-containing protein</fullName>
    </submittedName>
</protein>
<dbReference type="Pfam" id="PF10335">
    <property type="entry name" value="DUF294_C"/>
    <property type="match status" value="1"/>
</dbReference>
<dbReference type="CDD" id="cd05401">
    <property type="entry name" value="NT_GlnE_GlnD_like"/>
    <property type="match status" value="1"/>
</dbReference>
<dbReference type="Proteomes" id="UP001596105">
    <property type="component" value="Unassembled WGS sequence"/>
</dbReference>
<evidence type="ECO:0000259" key="1">
    <source>
        <dbReference type="Pfam" id="PF03445"/>
    </source>
</evidence>
<dbReference type="SUPFAM" id="SSF81301">
    <property type="entry name" value="Nucleotidyltransferase"/>
    <property type="match status" value="1"/>
</dbReference>
<comment type="caution">
    <text evidence="3">The sequence shown here is derived from an EMBL/GenBank/DDBJ whole genome shotgun (WGS) entry which is preliminary data.</text>
</comment>
<sequence length="359" mass="40420">MFNPIREKRLLDIEGADNLTELTSVRQREQYRLATELSTSPAAAVVESLNELHDALIARTIALAEYDLARLGLGAPPVPYTYMLFGSGGRHEQTTYSDQDSCLIYADASDVDEAARYRAYFSRLSEKIVNDLITIQYPPCEGNVISSNAEWCLPLSGWEEKIDRWFAEPGWENVRYLLIVADARRVYGDSALADKAKDRFFGDVLSRPVIAKRMMENTIRHKVLVGVFGQLLTEEYGEDAGSLDVKYGAYIPMVNAFRLLAIQAGIRETSTLGRIERLRQAKLLSDEEAAEYAEAFTLFLKIRLFTATPDDAGRLTASGKIPAEKLTKELRTVLKKALKAGKKIQRRVQREMHDRFGGR</sequence>
<gene>
    <name evidence="3" type="ORF">ACFPPD_14965</name>
</gene>
<proteinExistence type="predicted"/>
<dbReference type="InterPro" id="IPR018821">
    <property type="entry name" value="DUF294_put_nucleoTrafse_sb-bd"/>
</dbReference>
<dbReference type="InterPro" id="IPR005105">
    <property type="entry name" value="GlnD_Uridyltrans_N"/>
</dbReference>
<dbReference type="InterPro" id="IPR043519">
    <property type="entry name" value="NT_sf"/>
</dbReference>
<dbReference type="RefSeq" id="WP_209749371.1">
    <property type="nucleotide sequence ID" value="NZ_JBHSMH010000049.1"/>
</dbReference>
<keyword evidence="4" id="KW-1185">Reference proteome</keyword>
<dbReference type="Gene3D" id="3.30.460.10">
    <property type="entry name" value="Beta Polymerase, domain 2"/>
    <property type="match status" value="1"/>
</dbReference>
<evidence type="ECO:0000259" key="2">
    <source>
        <dbReference type="Pfam" id="PF10335"/>
    </source>
</evidence>
<feature type="domain" description="DUF294" evidence="2">
    <location>
        <begin position="211"/>
        <end position="351"/>
    </location>
</feature>